<dbReference type="FunFam" id="3.40.190.290:FF:000012">
    <property type="entry name" value="Transcriptional regulator, LysR family"/>
    <property type="match status" value="1"/>
</dbReference>
<dbReference type="Pfam" id="PF03466">
    <property type="entry name" value="LysR_substrate"/>
    <property type="match status" value="1"/>
</dbReference>
<dbReference type="GO" id="GO:0043565">
    <property type="term" value="F:sequence-specific DNA binding"/>
    <property type="evidence" value="ECO:0007669"/>
    <property type="project" value="TreeGrafter"/>
</dbReference>
<dbReference type="KEGG" id="bapi:BBC0122_004320"/>
<keyword evidence="2" id="KW-0805">Transcription regulation</keyword>
<keyword evidence="7" id="KW-1185">Reference proteome</keyword>
<dbReference type="InterPro" id="IPR005119">
    <property type="entry name" value="LysR_subst-bd"/>
</dbReference>
<dbReference type="InterPro" id="IPR036388">
    <property type="entry name" value="WH-like_DNA-bd_sf"/>
</dbReference>
<dbReference type="CDD" id="cd08474">
    <property type="entry name" value="PBP2_CrgA_like_5"/>
    <property type="match status" value="1"/>
</dbReference>
<organism evidence="6 7">
    <name type="scientific">Bartonella choladocola</name>
    <dbReference type="NCBI Taxonomy" id="2750995"/>
    <lineage>
        <taxon>Bacteria</taxon>
        <taxon>Pseudomonadati</taxon>
        <taxon>Pseudomonadota</taxon>
        <taxon>Alphaproteobacteria</taxon>
        <taxon>Hyphomicrobiales</taxon>
        <taxon>Bartonellaceae</taxon>
        <taxon>Bartonella</taxon>
    </lineage>
</organism>
<evidence type="ECO:0000313" key="7">
    <source>
        <dbReference type="Proteomes" id="UP000189632"/>
    </source>
</evidence>
<dbReference type="Gene3D" id="1.10.10.10">
    <property type="entry name" value="Winged helix-like DNA-binding domain superfamily/Winged helix DNA-binding domain"/>
    <property type="match status" value="1"/>
</dbReference>
<dbReference type="PRINTS" id="PR00039">
    <property type="entry name" value="HTHLYSR"/>
</dbReference>
<evidence type="ECO:0000256" key="4">
    <source>
        <dbReference type="ARBA" id="ARBA00023163"/>
    </source>
</evidence>
<evidence type="ECO:0000313" key="6">
    <source>
        <dbReference type="EMBL" id="AQT46562.1"/>
    </source>
</evidence>
<evidence type="ECO:0000259" key="5">
    <source>
        <dbReference type="PROSITE" id="PS50931"/>
    </source>
</evidence>
<protein>
    <submittedName>
        <fullName evidence="6">DNA-binding transcriptional regulator, LysR family</fullName>
    </submittedName>
</protein>
<evidence type="ECO:0000256" key="1">
    <source>
        <dbReference type="ARBA" id="ARBA00009437"/>
    </source>
</evidence>
<dbReference type="Proteomes" id="UP000189632">
    <property type="component" value="Chromosome"/>
</dbReference>
<dbReference type="EMBL" id="CP015625">
    <property type="protein sequence ID" value="AQT46562.1"/>
    <property type="molecule type" value="Genomic_DNA"/>
</dbReference>
<dbReference type="Pfam" id="PF00126">
    <property type="entry name" value="HTH_1"/>
    <property type="match status" value="1"/>
</dbReference>
<feature type="domain" description="HTH lysR-type" evidence="5">
    <location>
        <begin position="23"/>
        <end position="80"/>
    </location>
</feature>
<gene>
    <name evidence="6" type="ORF">BBC0122_004320</name>
</gene>
<evidence type="ECO:0000256" key="2">
    <source>
        <dbReference type="ARBA" id="ARBA00023015"/>
    </source>
</evidence>
<evidence type="ECO:0000256" key="3">
    <source>
        <dbReference type="ARBA" id="ARBA00023125"/>
    </source>
</evidence>
<dbReference type="GO" id="GO:0006351">
    <property type="term" value="P:DNA-templated transcription"/>
    <property type="evidence" value="ECO:0007669"/>
    <property type="project" value="TreeGrafter"/>
</dbReference>
<dbReference type="InterPro" id="IPR000847">
    <property type="entry name" value="LysR_HTH_N"/>
</dbReference>
<dbReference type="GO" id="GO:0003700">
    <property type="term" value="F:DNA-binding transcription factor activity"/>
    <property type="evidence" value="ECO:0007669"/>
    <property type="project" value="InterPro"/>
</dbReference>
<reference evidence="6 7" key="1">
    <citation type="submission" date="2016-11" db="EMBL/GenBank/DDBJ databases">
        <title>Comparative genomics of Bartonella apis.</title>
        <authorList>
            <person name="Engel P."/>
        </authorList>
    </citation>
    <scope>NUCLEOTIDE SEQUENCE [LARGE SCALE GENOMIC DNA]</scope>
    <source>
        <strain evidence="6 7">BBC0122</strain>
    </source>
</reference>
<dbReference type="PROSITE" id="PS50931">
    <property type="entry name" value="HTH_LYSR"/>
    <property type="match status" value="1"/>
</dbReference>
<dbReference type="PANTHER" id="PTHR30537:SF1">
    <property type="entry name" value="HTH-TYPE TRANSCRIPTIONAL REGULATOR PGRR"/>
    <property type="match status" value="1"/>
</dbReference>
<proteinExistence type="inferred from homology"/>
<accession>A0A1U9MFV0</accession>
<dbReference type="SUPFAM" id="SSF53850">
    <property type="entry name" value="Periplasmic binding protein-like II"/>
    <property type="match status" value="1"/>
</dbReference>
<dbReference type="SUPFAM" id="SSF46785">
    <property type="entry name" value="Winged helix' DNA-binding domain"/>
    <property type="match status" value="1"/>
</dbReference>
<dbReference type="AlphaFoldDB" id="A0A1U9MFV0"/>
<dbReference type="FunFam" id="1.10.10.10:FF:000001">
    <property type="entry name" value="LysR family transcriptional regulator"/>
    <property type="match status" value="1"/>
</dbReference>
<dbReference type="InterPro" id="IPR058163">
    <property type="entry name" value="LysR-type_TF_proteobact-type"/>
</dbReference>
<name>A0A1U9MFV0_9HYPH</name>
<dbReference type="STRING" id="1686310.BBC0244_004570"/>
<dbReference type="InterPro" id="IPR036390">
    <property type="entry name" value="WH_DNA-bd_sf"/>
</dbReference>
<comment type="similarity">
    <text evidence="1">Belongs to the LysR transcriptional regulatory family.</text>
</comment>
<keyword evidence="4" id="KW-0804">Transcription</keyword>
<dbReference type="Gene3D" id="3.40.190.290">
    <property type="match status" value="1"/>
</dbReference>
<dbReference type="PANTHER" id="PTHR30537">
    <property type="entry name" value="HTH-TYPE TRANSCRIPTIONAL REGULATOR"/>
    <property type="match status" value="1"/>
</dbReference>
<keyword evidence="3 6" id="KW-0238">DNA-binding</keyword>
<sequence>MNKHDIMKVITNNGFCLKKMLRENIHDLMSFFVVAREKSFTRAASKLGVSQSALSHAMRGLEERLGIRLLTRTTRNVSTTTAGERLIEELSPLIETMDEKLDLITNAAEEPKGKIRITTVDYPASYILRPKLRPFLRKYPKIEVEININYGLTDIIEERFDAGIRIGEHLAKDMIAIPIGAPMRMAIVGAPSYFETHKKPANLHDLMEQNCINLRVPTSGGLYPWELDDENGAVNIRPKGQLIFNTYPHIVEAVLDGFGLAYIPEREVEEFMRQGRLIRVLEKYCLPFPGYYLYYPNRRHHPVAFQLFIEALKRHDPE</sequence>